<dbReference type="GO" id="GO:0044781">
    <property type="term" value="P:bacterial-type flagellum organization"/>
    <property type="evidence" value="ECO:0007669"/>
    <property type="project" value="UniProtKB-UniRule"/>
</dbReference>
<evidence type="ECO:0000256" key="10">
    <source>
        <dbReference type="ARBA" id="ARBA00023143"/>
    </source>
</evidence>
<organism evidence="14">
    <name type="scientific">Polynucleobacter sp. UK-FUSCHL-C3</name>
    <dbReference type="NCBI Taxonomy" id="2955208"/>
    <lineage>
        <taxon>Bacteria</taxon>
        <taxon>Pseudomonadati</taxon>
        <taxon>Pseudomonadota</taxon>
        <taxon>Betaproteobacteria</taxon>
        <taxon>Burkholderiales</taxon>
        <taxon>Burkholderiaceae</taxon>
        <taxon>Polynucleobacter</taxon>
    </lineage>
</organism>
<protein>
    <recommendedName>
        <fullName evidence="2 12">Flagellar biosynthetic protein FliP</fullName>
    </recommendedName>
</protein>
<evidence type="ECO:0000256" key="7">
    <source>
        <dbReference type="ARBA" id="ARBA00022927"/>
    </source>
</evidence>
<feature type="transmembrane region" description="Helical" evidence="12">
    <location>
        <begin position="225"/>
        <end position="246"/>
    </location>
</feature>
<keyword evidence="6 12" id="KW-1005">Bacterial flagellum biogenesis</keyword>
<keyword evidence="11 12" id="KW-1006">Bacterial flagellum protein export</keyword>
<feature type="transmembrane region" description="Helical" evidence="12">
    <location>
        <begin position="189"/>
        <end position="213"/>
    </location>
</feature>
<evidence type="ECO:0000313" key="14">
    <source>
        <dbReference type="EMBL" id="XCC57282.1"/>
    </source>
</evidence>
<dbReference type="Pfam" id="PF00813">
    <property type="entry name" value="FliP"/>
    <property type="match status" value="1"/>
</dbReference>
<dbReference type="PRINTS" id="PR00951">
    <property type="entry name" value="FLGBIOSNFLIP"/>
</dbReference>
<evidence type="ECO:0000256" key="8">
    <source>
        <dbReference type="ARBA" id="ARBA00022989"/>
    </source>
</evidence>
<evidence type="ECO:0000256" key="4">
    <source>
        <dbReference type="ARBA" id="ARBA00022475"/>
    </source>
</evidence>
<dbReference type="PRINTS" id="PR01302">
    <property type="entry name" value="TYPE3IMPPROT"/>
</dbReference>
<comment type="subcellular location">
    <subcellularLocation>
        <location evidence="12">Cell membrane</location>
        <topology evidence="12">Multi-pass membrane protein</topology>
    </subcellularLocation>
    <subcellularLocation>
        <location evidence="12">Bacterial flagellum basal body</location>
    </subcellularLocation>
</comment>
<keyword evidence="7 12" id="KW-0653">Protein transport</keyword>
<dbReference type="NCBIfam" id="NF009438">
    <property type="entry name" value="PRK12797.1"/>
    <property type="match status" value="1"/>
</dbReference>
<gene>
    <name evidence="12 14" type="primary">fliP</name>
    <name evidence="14" type="ORF">NKE59_07235</name>
</gene>
<dbReference type="PANTHER" id="PTHR30587">
    <property type="entry name" value="FLAGELLAR BIOSYNTHETIC PROTEIN FLIP"/>
    <property type="match status" value="1"/>
</dbReference>
<keyword evidence="3 12" id="KW-0813">Transport</keyword>
<evidence type="ECO:0000256" key="13">
    <source>
        <dbReference type="SAM" id="SignalP"/>
    </source>
</evidence>
<dbReference type="InterPro" id="IPR005838">
    <property type="entry name" value="T3SS_IM_P"/>
</dbReference>
<evidence type="ECO:0000256" key="1">
    <source>
        <dbReference type="ARBA" id="ARBA00006257"/>
    </source>
</evidence>
<evidence type="ECO:0000256" key="6">
    <source>
        <dbReference type="ARBA" id="ARBA00022795"/>
    </source>
</evidence>
<dbReference type="NCBIfam" id="TIGR01103">
    <property type="entry name" value="fliP"/>
    <property type="match status" value="1"/>
</dbReference>
<dbReference type="AlphaFoldDB" id="A0AAU8A0X2"/>
<dbReference type="RefSeq" id="WP_353438312.1">
    <property type="nucleotide sequence ID" value="NZ_CP099959.1"/>
</dbReference>
<dbReference type="GO" id="GO:0005886">
    <property type="term" value="C:plasma membrane"/>
    <property type="evidence" value="ECO:0007669"/>
    <property type="project" value="UniProtKB-SubCell"/>
</dbReference>
<evidence type="ECO:0000256" key="2">
    <source>
        <dbReference type="ARBA" id="ARBA00021714"/>
    </source>
</evidence>
<evidence type="ECO:0000256" key="12">
    <source>
        <dbReference type="RuleBase" id="RU362069"/>
    </source>
</evidence>
<keyword evidence="14" id="KW-0282">Flagellum</keyword>
<keyword evidence="8 12" id="KW-1133">Transmembrane helix</keyword>
<feature type="signal peptide" evidence="13">
    <location>
        <begin position="1"/>
        <end position="24"/>
    </location>
</feature>
<evidence type="ECO:0000256" key="3">
    <source>
        <dbReference type="ARBA" id="ARBA00022448"/>
    </source>
</evidence>
<keyword evidence="13" id="KW-0732">Signal</keyword>
<keyword evidence="9 12" id="KW-0472">Membrane</keyword>
<keyword evidence="4 12" id="KW-1003">Cell membrane</keyword>
<feature type="transmembrane region" description="Helical" evidence="12">
    <location>
        <begin position="89"/>
        <end position="108"/>
    </location>
</feature>
<reference evidence="14" key="1">
    <citation type="submission" date="2022-06" db="EMBL/GenBank/DDBJ databases">
        <title>New Polynucleobacter species.</title>
        <authorList>
            <person name="Hahn M.W."/>
        </authorList>
    </citation>
    <scope>NUCLEOTIDE SEQUENCE</scope>
    <source>
        <strain evidence="14">UK-FUSCHL-C3</strain>
    </source>
</reference>
<dbReference type="PANTHER" id="PTHR30587:SF0">
    <property type="entry name" value="FLAGELLAR BIOSYNTHETIC PROTEIN FLIP"/>
    <property type="match status" value="1"/>
</dbReference>
<dbReference type="EMBL" id="CP099959">
    <property type="protein sequence ID" value="XCC57282.1"/>
    <property type="molecule type" value="Genomic_DNA"/>
</dbReference>
<keyword evidence="14" id="KW-0966">Cell projection</keyword>
<evidence type="ECO:0000256" key="5">
    <source>
        <dbReference type="ARBA" id="ARBA00022692"/>
    </source>
</evidence>
<evidence type="ECO:0000256" key="9">
    <source>
        <dbReference type="ARBA" id="ARBA00023136"/>
    </source>
</evidence>
<sequence>MRHKAFWLLASLPLLLALPDLVSAQTLPLVTTKGTGANTTYSVPVETLLALTALSFLPAALILLTSFTRILIVFSLLRQALGLTTMPPNIVLIGLSFFLTLFIMNPVFENIYQKAYQPYTAGKMNFSQAVDVGSVPLKEFMLKQTRRDDLNLFAKMYGKPINDREDVPMTVLIPAFAISEIKTGFLIGFVIYLPFLAIDFAVASILTSLGMVMVSPMMFSLPLKLIVFALADGWTLLSLSLVQSYFN</sequence>
<comment type="function">
    <text evidence="12">Plays a role in the flagellum-specific transport system.</text>
</comment>
<accession>A0AAU8A0X2</accession>
<evidence type="ECO:0000256" key="11">
    <source>
        <dbReference type="ARBA" id="ARBA00023225"/>
    </source>
</evidence>
<dbReference type="GO" id="GO:0009306">
    <property type="term" value="P:protein secretion"/>
    <property type="evidence" value="ECO:0007669"/>
    <property type="project" value="UniProtKB-UniRule"/>
</dbReference>
<keyword evidence="10" id="KW-0975">Bacterial flagellum</keyword>
<keyword evidence="5 12" id="KW-0812">Transmembrane</keyword>
<proteinExistence type="inferred from homology"/>
<name>A0AAU8A0X2_9BURK</name>
<feature type="chain" id="PRO_5043504541" description="Flagellar biosynthetic protein FliP" evidence="13">
    <location>
        <begin position="25"/>
        <end position="247"/>
    </location>
</feature>
<dbReference type="InterPro" id="IPR005837">
    <property type="entry name" value="FliP"/>
</dbReference>
<comment type="similarity">
    <text evidence="1 12">Belongs to the FliP/MopC/SpaP family.</text>
</comment>
<dbReference type="GO" id="GO:0009425">
    <property type="term" value="C:bacterial-type flagellum basal body"/>
    <property type="evidence" value="ECO:0007669"/>
    <property type="project" value="UniProtKB-SubCell"/>
</dbReference>
<feature type="transmembrane region" description="Helical" evidence="12">
    <location>
        <begin position="48"/>
        <end position="77"/>
    </location>
</feature>
<keyword evidence="14" id="KW-0969">Cilium</keyword>